<reference evidence="1 2" key="1">
    <citation type="submission" date="2020-08" db="EMBL/GenBank/DDBJ databases">
        <title>Streptomyces sp. PSKA01 genome sequencing and assembly.</title>
        <authorList>
            <person name="Mandal S."/>
            <person name="Maiti P.K."/>
            <person name="Das P."/>
        </authorList>
    </citation>
    <scope>NUCLEOTIDE SEQUENCE [LARGE SCALE GENOMIC DNA]</scope>
    <source>
        <strain evidence="1 2">PSKA01</strain>
    </source>
</reference>
<sequence length="80" mass="8927">MSALFNLAIAATLFGFAWLVWGALRPRPSDTAHAEQAAAAREVDDLELLYSQPAYDPAWNAGPERLWDAVLDQPEEEDQR</sequence>
<gene>
    <name evidence="1" type="ORF">H4N64_16575</name>
</gene>
<evidence type="ECO:0000313" key="2">
    <source>
        <dbReference type="Proteomes" id="UP000584670"/>
    </source>
</evidence>
<proteinExistence type="predicted"/>
<accession>A0A7X1J321</accession>
<keyword evidence="2" id="KW-1185">Reference proteome</keyword>
<comment type="caution">
    <text evidence="1">The sequence shown here is derived from an EMBL/GenBank/DDBJ whole genome shotgun (WGS) entry which is preliminary data.</text>
</comment>
<evidence type="ECO:0000313" key="1">
    <source>
        <dbReference type="EMBL" id="MBC2903196.1"/>
    </source>
</evidence>
<organism evidence="1 2">
    <name type="scientific">Streptomyces cupreus</name>
    <dbReference type="NCBI Taxonomy" id="2759956"/>
    <lineage>
        <taxon>Bacteria</taxon>
        <taxon>Bacillati</taxon>
        <taxon>Actinomycetota</taxon>
        <taxon>Actinomycetes</taxon>
        <taxon>Kitasatosporales</taxon>
        <taxon>Streptomycetaceae</taxon>
        <taxon>Streptomyces</taxon>
    </lineage>
</organism>
<protein>
    <submittedName>
        <fullName evidence="1">Uncharacterized protein</fullName>
    </submittedName>
</protein>
<dbReference type="RefSeq" id="WP_186283081.1">
    <property type="nucleotide sequence ID" value="NZ_JACMSF010000015.1"/>
</dbReference>
<dbReference type="Proteomes" id="UP000584670">
    <property type="component" value="Unassembled WGS sequence"/>
</dbReference>
<dbReference type="AlphaFoldDB" id="A0A7X1J321"/>
<name>A0A7X1J321_9ACTN</name>
<dbReference type="EMBL" id="JACMSF010000015">
    <property type="protein sequence ID" value="MBC2903196.1"/>
    <property type="molecule type" value="Genomic_DNA"/>
</dbReference>